<reference evidence="1 2" key="1">
    <citation type="journal article" date="2018" name="Genome Biol. Evol.">
        <title>Multiple Roots of Fruiting Body Formation in Amoebozoa.</title>
        <authorList>
            <person name="Hillmann F."/>
            <person name="Forbes G."/>
            <person name="Novohradska S."/>
            <person name="Ferling I."/>
            <person name="Riege K."/>
            <person name="Groth M."/>
            <person name="Westermann M."/>
            <person name="Marz M."/>
            <person name="Spaller T."/>
            <person name="Winckler T."/>
            <person name="Schaap P."/>
            <person name="Glockner G."/>
        </authorList>
    </citation>
    <scope>NUCLEOTIDE SEQUENCE [LARGE SCALE GENOMIC DNA]</scope>
    <source>
        <strain evidence="1 2">Jena</strain>
    </source>
</reference>
<dbReference type="AlphaFoldDB" id="A0A2P6NQL4"/>
<keyword evidence="2" id="KW-1185">Reference proteome</keyword>
<dbReference type="Gene3D" id="3.30.950.30">
    <property type="entry name" value="Schlafen, AAA domain"/>
    <property type="match status" value="1"/>
</dbReference>
<gene>
    <name evidence="1" type="ORF">PROFUN_05382</name>
</gene>
<evidence type="ECO:0000313" key="2">
    <source>
        <dbReference type="Proteomes" id="UP000241769"/>
    </source>
</evidence>
<organism evidence="1 2">
    <name type="scientific">Planoprotostelium fungivorum</name>
    <dbReference type="NCBI Taxonomy" id="1890364"/>
    <lineage>
        <taxon>Eukaryota</taxon>
        <taxon>Amoebozoa</taxon>
        <taxon>Evosea</taxon>
        <taxon>Variosea</taxon>
        <taxon>Cavosteliida</taxon>
        <taxon>Cavosteliaceae</taxon>
        <taxon>Planoprotostelium</taxon>
    </lineage>
</organism>
<comment type="caution">
    <text evidence="1">The sequence shown here is derived from an EMBL/GenBank/DDBJ whole genome shotgun (WGS) entry which is preliminary data.</text>
</comment>
<dbReference type="SUPFAM" id="SSF54768">
    <property type="entry name" value="dsRNA-binding domain-like"/>
    <property type="match status" value="1"/>
</dbReference>
<evidence type="ECO:0000313" key="1">
    <source>
        <dbReference type="EMBL" id="PRP86241.1"/>
    </source>
</evidence>
<name>A0A2P6NQL4_9EUKA</name>
<dbReference type="Proteomes" id="UP000241769">
    <property type="component" value="Unassembled WGS sequence"/>
</dbReference>
<dbReference type="InterPro" id="IPR038461">
    <property type="entry name" value="Schlafen_AlbA_2_dom_sf"/>
</dbReference>
<sequence>MSGPAQFKVSKDLMVKTFCPKYISGIPCDLDTHPGHVHNEVCRRIYQKIHSTNANLTKQSFKEISTPSEVNPYLYAMVEMKLICSETVEGGAPVYKPVPERTSVELLEEICERHRLDKPVYTMTHHFRHVFNCKVNDLETTGKPEIDRGRAQRRSAHSMLAILAREGPLKDLAEHNPGLDICRIKEEANTAYFKALHIGLKLIKGQQYPGVEGQYLEFKGGQEAHLAWSFPKFKNSFSIKVGRCISGLVNAQQLGVQQLPSQMIFGVHDDGTIQGISQPLTQNDPEYFERALRDMTDTTCKLYDDLLRSTSKKLDPSPTILKVQFRCERIQPKPEEESQVLILVYVEVPICDRPCKYQGKYYVRKEASTCEAQPDEEKELDKYFCEEPKEDTVGPEKGETGEGT</sequence>
<proteinExistence type="predicted"/>
<protein>
    <submittedName>
        <fullName evidence="1">Uncharacterized protein</fullName>
    </submittedName>
</protein>
<dbReference type="EMBL" id="MDYQ01000033">
    <property type="protein sequence ID" value="PRP86241.1"/>
    <property type="molecule type" value="Genomic_DNA"/>
</dbReference>
<dbReference type="InParanoid" id="A0A2P6NQL4"/>
<accession>A0A2P6NQL4</accession>
<dbReference type="CDD" id="cd00048">
    <property type="entry name" value="DSRM_SF"/>
    <property type="match status" value="1"/>
</dbReference>